<reference evidence="13" key="1">
    <citation type="submission" date="2017-05" db="EMBL/GenBank/DDBJ databases">
        <title>Complete and WGS of Bordetella genogroups.</title>
        <authorList>
            <person name="Spilker T."/>
            <person name="Lipuma J."/>
        </authorList>
    </citation>
    <scope>NUCLEOTIDE SEQUENCE [LARGE SCALE GENOMIC DNA]</scope>
    <source>
        <strain evidence="13">AU16122</strain>
    </source>
</reference>
<evidence type="ECO:0000256" key="9">
    <source>
        <dbReference type="ARBA" id="ARBA00023201"/>
    </source>
</evidence>
<evidence type="ECO:0000313" key="13">
    <source>
        <dbReference type="Proteomes" id="UP000216020"/>
    </source>
</evidence>
<keyword evidence="10" id="KW-0050">Antiport</keyword>
<dbReference type="RefSeq" id="WP_094854963.1">
    <property type="nucleotide sequence ID" value="NZ_NEVM01000005.1"/>
</dbReference>
<dbReference type="GO" id="GO:0051453">
    <property type="term" value="P:regulation of intracellular pH"/>
    <property type="evidence" value="ECO:0007669"/>
    <property type="project" value="TreeGrafter"/>
</dbReference>
<evidence type="ECO:0000259" key="11">
    <source>
        <dbReference type="Pfam" id="PF00999"/>
    </source>
</evidence>
<evidence type="ECO:0000256" key="2">
    <source>
        <dbReference type="ARBA" id="ARBA00022448"/>
    </source>
</evidence>
<feature type="transmembrane region" description="Helical" evidence="10">
    <location>
        <begin position="358"/>
        <end position="382"/>
    </location>
</feature>
<dbReference type="EMBL" id="NEVM01000005">
    <property type="protein sequence ID" value="OZI30540.1"/>
    <property type="molecule type" value="Genomic_DNA"/>
</dbReference>
<feature type="transmembrane region" description="Helical" evidence="10">
    <location>
        <begin position="237"/>
        <end position="257"/>
    </location>
</feature>
<dbReference type="InterPro" id="IPR006153">
    <property type="entry name" value="Cation/H_exchanger_TM"/>
</dbReference>
<dbReference type="InterPro" id="IPR018422">
    <property type="entry name" value="Cation/H_exchanger_CPA1"/>
</dbReference>
<gene>
    <name evidence="12" type="ORF">CAL29_21215</name>
</gene>
<accession>A0A261S146</accession>
<comment type="subcellular location">
    <subcellularLocation>
        <location evidence="10">Cell inner membrane</location>
        <topology evidence="10">Multi-pass membrane protein</topology>
    </subcellularLocation>
    <subcellularLocation>
        <location evidence="1">Cell membrane</location>
        <topology evidence="1">Multi-pass membrane protein</topology>
    </subcellularLocation>
</comment>
<feature type="transmembrane region" description="Helical" evidence="10">
    <location>
        <begin position="278"/>
        <end position="300"/>
    </location>
</feature>
<feature type="transmembrane region" description="Helical" evidence="10">
    <location>
        <begin position="312"/>
        <end position="337"/>
    </location>
</feature>
<name>A0A261S146_9BORD</name>
<keyword evidence="8 10" id="KW-0472">Membrane</keyword>
<dbReference type="Proteomes" id="UP000216020">
    <property type="component" value="Unassembled WGS sequence"/>
</dbReference>
<keyword evidence="7 10" id="KW-0406">Ion transport</keyword>
<feature type="transmembrane region" description="Helical" evidence="10">
    <location>
        <begin position="156"/>
        <end position="176"/>
    </location>
</feature>
<comment type="similarity">
    <text evidence="10">Belongs to the monovalent cation:proton antiporter 1 (CPA1) transporter (TC 2.A.36) family.</text>
</comment>
<dbReference type="GO" id="GO:0098719">
    <property type="term" value="P:sodium ion import across plasma membrane"/>
    <property type="evidence" value="ECO:0007669"/>
    <property type="project" value="TreeGrafter"/>
</dbReference>
<dbReference type="AlphaFoldDB" id="A0A261S146"/>
<organism evidence="12 13">
    <name type="scientific">Bordetella genomosp. 10</name>
    <dbReference type="NCBI Taxonomy" id="1416804"/>
    <lineage>
        <taxon>Bacteria</taxon>
        <taxon>Pseudomonadati</taxon>
        <taxon>Pseudomonadota</taxon>
        <taxon>Betaproteobacteria</taxon>
        <taxon>Burkholderiales</taxon>
        <taxon>Alcaligenaceae</taxon>
        <taxon>Bordetella</taxon>
    </lineage>
</organism>
<evidence type="ECO:0000256" key="8">
    <source>
        <dbReference type="ARBA" id="ARBA00023136"/>
    </source>
</evidence>
<evidence type="ECO:0000256" key="3">
    <source>
        <dbReference type="ARBA" id="ARBA00022475"/>
    </source>
</evidence>
<feature type="transmembrane region" description="Helical" evidence="10">
    <location>
        <begin position="84"/>
        <end position="107"/>
    </location>
</feature>
<keyword evidence="13" id="KW-1185">Reference proteome</keyword>
<feature type="transmembrane region" description="Helical" evidence="10">
    <location>
        <begin position="55"/>
        <end position="72"/>
    </location>
</feature>
<evidence type="ECO:0000256" key="4">
    <source>
        <dbReference type="ARBA" id="ARBA00022692"/>
    </source>
</evidence>
<evidence type="ECO:0000313" key="12">
    <source>
        <dbReference type="EMBL" id="OZI30540.1"/>
    </source>
</evidence>
<dbReference type="PANTHER" id="PTHR10110:SF86">
    <property type="entry name" value="SODIUM_HYDROGEN EXCHANGER 7"/>
    <property type="match status" value="1"/>
</dbReference>
<dbReference type="GO" id="GO:0015385">
    <property type="term" value="F:sodium:proton antiporter activity"/>
    <property type="evidence" value="ECO:0007669"/>
    <property type="project" value="InterPro"/>
</dbReference>
<dbReference type="Gene3D" id="6.10.140.1330">
    <property type="match status" value="1"/>
</dbReference>
<feature type="domain" description="Cation/H+ exchanger transmembrane" evidence="11">
    <location>
        <begin position="13"/>
        <end position="419"/>
    </location>
</feature>
<dbReference type="Pfam" id="PF00999">
    <property type="entry name" value="Na_H_Exchanger"/>
    <property type="match status" value="1"/>
</dbReference>
<dbReference type="GO" id="GO:0005886">
    <property type="term" value="C:plasma membrane"/>
    <property type="evidence" value="ECO:0007669"/>
    <property type="project" value="UniProtKB-SubCell"/>
</dbReference>
<evidence type="ECO:0000256" key="10">
    <source>
        <dbReference type="RuleBase" id="RU366002"/>
    </source>
</evidence>
<dbReference type="OrthoDB" id="9809206at2"/>
<evidence type="ECO:0000256" key="7">
    <source>
        <dbReference type="ARBA" id="ARBA00023065"/>
    </source>
</evidence>
<keyword evidence="10" id="KW-0997">Cell inner membrane</keyword>
<dbReference type="InterPro" id="IPR004705">
    <property type="entry name" value="Cation/H_exchanger_CPA1_bac"/>
</dbReference>
<keyword evidence="9 10" id="KW-0739">Sodium transport</keyword>
<sequence length="547" mass="58717">MEAIGITLAMFAAVLVSGMVVRVLPVAVPLPLVQIALGALISSFSDHGVRLDPEVFFLLFLPPLLFLDGWRIPKEGVLRDKYSILELAFGLVFITVLGVGYFIHWMIPAMPLPVAFALAAIVSPTDPVAVSAITQRVAIPKRVMHVLEGESLLNDASGLVAFRFAVMAAVSGSFSLGSAAVSFLWVAIGGLAAGAIFTILVTAAKNLFTRNFGEEPGSEILLSLIIPFGAYELAEHIGASGILAAVAAGVAMSYVELSGKAMAITRIQRNAVWNMLQFTLNGIMFVLLGEQLPAIFNGAVGVVRDTGHLNPWWLLAYALAINVALAALRFGWVWLSLAIGRRIAARRGTLAPQPSIRLMLAVSLAGVRGAITLAGVLTLPFVVDSGEPFPARDLAIFLAATVIIVSLLTASIGLPRLLRGLDVPEEGEHHRQEDLANAAAREAALKSIEATAHELTIKNPQTDPTIYTEVATRLMNSIQQRATGGRDQEVEPEVIKLQQEIERQMRLAALAASRGELYRMARHGKLSDEMAREMVKGIDLQEARLRA</sequence>
<comment type="caution">
    <text evidence="12">The sequence shown here is derived from an EMBL/GenBank/DDBJ whole genome shotgun (WGS) entry which is preliminary data.</text>
</comment>
<dbReference type="NCBIfam" id="TIGR00831">
    <property type="entry name" value="a_cpa1"/>
    <property type="match status" value="1"/>
</dbReference>
<dbReference type="GO" id="GO:0015386">
    <property type="term" value="F:potassium:proton antiporter activity"/>
    <property type="evidence" value="ECO:0007669"/>
    <property type="project" value="TreeGrafter"/>
</dbReference>
<evidence type="ECO:0000256" key="5">
    <source>
        <dbReference type="ARBA" id="ARBA00022989"/>
    </source>
</evidence>
<feature type="transmembrane region" description="Helical" evidence="10">
    <location>
        <begin position="394"/>
        <end position="414"/>
    </location>
</feature>
<evidence type="ECO:0000256" key="1">
    <source>
        <dbReference type="ARBA" id="ARBA00004651"/>
    </source>
</evidence>
<comment type="function">
    <text evidence="10">Na(+)/H(+) antiporter that extrudes sodium in exchange for external protons.</text>
</comment>
<dbReference type="PANTHER" id="PTHR10110">
    <property type="entry name" value="SODIUM/HYDROGEN EXCHANGER"/>
    <property type="match status" value="1"/>
</dbReference>
<keyword evidence="3" id="KW-1003">Cell membrane</keyword>
<keyword evidence="4 10" id="KW-0812">Transmembrane</keyword>
<keyword evidence="2 10" id="KW-0813">Transport</keyword>
<comment type="caution">
    <text evidence="10">Lacks conserved residue(s) required for the propagation of feature annotation.</text>
</comment>
<keyword evidence="5 10" id="KW-1133">Transmembrane helix</keyword>
<feature type="transmembrane region" description="Helical" evidence="10">
    <location>
        <begin position="182"/>
        <end position="204"/>
    </location>
</feature>
<proteinExistence type="inferred from homology"/>
<keyword evidence="6 10" id="KW-0915">Sodium</keyword>
<protein>
    <submittedName>
        <fullName evidence="12">Na+/H+ antiporter</fullName>
    </submittedName>
</protein>
<evidence type="ECO:0000256" key="6">
    <source>
        <dbReference type="ARBA" id="ARBA00023053"/>
    </source>
</evidence>